<proteinExistence type="predicted"/>
<evidence type="ECO:0000313" key="3">
    <source>
        <dbReference type="Proteomes" id="UP000477951"/>
    </source>
</evidence>
<accession>A0A6L6VK01</accession>
<evidence type="ECO:0000259" key="1">
    <source>
        <dbReference type="Pfam" id="PF12697"/>
    </source>
</evidence>
<protein>
    <submittedName>
        <fullName evidence="2">Alpha/beta fold hydrolase</fullName>
    </submittedName>
</protein>
<dbReference type="AlphaFoldDB" id="A0A6L6VK01"/>
<dbReference type="SUPFAM" id="SSF53474">
    <property type="entry name" value="alpha/beta-Hydrolases"/>
    <property type="match status" value="1"/>
</dbReference>
<organism evidence="2 3">
    <name type="scientific">Agrobacterium vitis</name>
    <name type="common">Rhizobium vitis</name>
    <dbReference type="NCBI Taxonomy" id="373"/>
    <lineage>
        <taxon>Bacteria</taxon>
        <taxon>Pseudomonadati</taxon>
        <taxon>Pseudomonadota</taxon>
        <taxon>Alphaproteobacteria</taxon>
        <taxon>Hyphomicrobiales</taxon>
        <taxon>Rhizobiaceae</taxon>
        <taxon>Rhizobium/Agrobacterium group</taxon>
        <taxon>Agrobacterium</taxon>
    </lineage>
</organism>
<dbReference type="RefSeq" id="WP_156616537.1">
    <property type="nucleotide sequence ID" value="NZ_WPHR01000044.1"/>
</dbReference>
<dbReference type="Gene3D" id="3.40.50.1820">
    <property type="entry name" value="alpha/beta hydrolase"/>
    <property type="match status" value="1"/>
</dbReference>
<dbReference type="Pfam" id="PF12697">
    <property type="entry name" value="Abhydrolase_6"/>
    <property type="match status" value="1"/>
</dbReference>
<evidence type="ECO:0000313" key="2">
    <source>
        <dbReference type="EMBL" id="MUZ76024.1"/>
    </source>
</evidence>
<sequence>MTRDTLPVLVLLPGSLCDAELWAAQARDLSDLANVITPSYGAADSVEAMAESVLSAVPSQRFAVAGFSLGGFVALELFRRAPDRISGLCLTDTTARPDSPETRERRLRNMARFKTDPQTVVHEFAQMVMGPNTPDALAAAILATMVRLAQRDYLNHQRAMMLRPDARGILGQVRCSSLVLCGGADGATPPALHEEMAEALVGSTSVVLSGVGHMTPLEAPEHVSAALRGWLANVTTAGK</sequence>
<gene>
    <name evidence="2" type="ORF">GOZ90_25585</name>
</gene>
<dbReference type="InterPro" id="IPR050266">
    <property type="entry name" value="AB_hydrolase_sf"/>
</dbReference>
<keyword evidence="2" id="KW-0378">Hydrolase</keyword>
<dbReference type="InterPro" id="IPR029058">
    <property type="entry name" value="AB_hydrolase_fold"/>
</dbReference>
<reference evidence="2 3" key="1">
    <citation type="submission" date="2019-12" db="EMBL/GenBank/DDBJ databases">
        <title>Whole-genome sequencing of Allorhizobium vitis.</title>
        <authorList>
            <person name="Gan H.M."/>
            <person name="Szegedi E."/>
            <person name="Burr T."/>
            <person name="Savka M.A."/>
        </authorList>
    </citation>
    <scope>NUCLEOTIDE SEQUENCE [LARGE SCALE GENOMIC DNA]</scope>
    <source>
        <strain evidence="2 3">CG516</strain>
    </source>
</reference>
<name>A0A6L6VK01_AGRVI</name>
<dbReference type="Proteomes" id="UP000477951">
    <property type="component" value="Unassembled WGS sequence"/>
</dbReference>
<dbReference type="GO" id="GO:0016787">
    <property type="term" value="F:hydrolase activity"/>
    <property type="evidence" value="ECO:0007669"/>
    <property type="project" value="UniProtKB-KW"/>
</dbReference>
<feature type="domain" description="AB hydrolase-1" evidence="1">
    <location>
        <begin position="9"/>
        <end position="221"/>
    </location>
</feature>
<dbReference type="PANTHER" id="PTHR43798">
    <property type="entry name" value="MONOACYLGLYCEROL LIPASE"/>
    <property type="match status" value="1"/>
</dbReference>
<comment type="caution">
    <text evidence="2">The sequence shown here is derived from an EMBL/GenBank/DDBJ whole genome shotgun (WGS) entry which is preliminary data.</text>
</comment>
<dbReference type="EMBL" id="WPHR01000044">
    <property type="protein sequence ID" value="MUZ76024.1"/>
    <property type="molecule type" value="Genomic_DNA"/>
</dbReference>
<dbReference type="InterPro" id="IPR000073">
    <property type="entry name" value="AB_hydrolase_1"/>
</dbReference>
<dbReference type="PANTHER" id="PTHR43798:SF29">
    <property type="entry name" value="AB HYDROLASE-1 DOMAIN-CONTAINING PROTEIN"/>
    <property type="match status" value="1"/>
</dbReference>